<sequence length="80" mass="8913">MPPTIPLGQFEARCPKCGSQLAVERCNVGPFAKDEFRCTACGTTFGKSEVERAALHQNRRQIEREATKAVDKMIRKAFGK</sequence>
<dbReference type="EMBL" id="BANI01000083">
    <property type="protein sequence ID" value="GAN96681.1"/>
    <property type="molecule type" value="Genomic_DNA"/>
</dbReference>
<dbReference type="NCBIfam" id="TIGR02098">
    <property type="entry name" value="MJ0042_CXXC"/>
    <property type="match status" value="1"/>
</dbReference>
<accession>A0A0D6Q1M0</accession>
<dbReference type="AlphaFoldDB" id="A0A0D6Q1M0"/>
<evidence type="ECO:0000313" key="1">
    <source>
        <dbReference type="EMBL" id="GAN96681.1"/>
    </source>
</evidence>
<proteinExistence type="predicted"/>
<name>A0A0D6Q1M0_KOMEU</name>
<organism evidence="1">
    <name type="scientific">Komagataeibacter europaeus NBRC 3261</name>
    <dbReference type="NCBI Taxonomy" id="1234669"/>
    <lineage>
        <taxon>Bacteria</taxon>
        <taxon>Pseudomonadati</taxon>
        <taxon>Pseudomonadota</taxon>
        <taxon>Alphaproteobacteria</taxon>
        <taxon>Acetobacterales</taxon>
        <taxon>Acetobacteraceae</taxon>
        <taxon>Komagataeibacter</taxon>
    </lineage>
</organism>
<comment type="caution">
    <text evidence="1">The sequence shown here is derived from an EMBL/GenBank/DDBJ whole genome shotgun (WGS) entry which is preliminary data.</text>
</comment>
<dbReference type="Proteomes" id="UP000032675">
    <property type="component" value="Unassembled WGS sequence"/>
</dbReference>
<protein>
    <submittedName>
        <fullName evidence="1">Uncharacterized protein</fullName>
    </submittedName>
</protein>
<dbReference type="RefSeq" id="WP_048851422.1">
    <property type="nucleotide sequence ID" value="NZ_BANI01000083.1"/>
</dbReference>
<reference evidence="1" key="1">
    <citation type="submission" date="2012-11" db="EMBL/GenBank/DDBJ databases">
        <title>Whole genome sequence of Gluconacetobacter europaeus NBRC3261.</title>
        <authorList>
            <person name="Azuma Y."/>
            <person name="Higashiura N."/>
            <person name="Hirakawa H."/>
            <person name="Matsushita K."/>
        </authorList>
    </citation>
    <scope>NUCLEOTIDE SEQUENCE [LARGE SCALE GENOMIC DNA]</scope>
    <source>
        <strain evidence="1">NBRC 3261</strain>
    </source>
</reference>
<gene>
    <name evidence="1" type="ORF">Geu3261_0090_027</name>
</gene>
<dbReference type="InterPro" id="IPR011723">
    <property type="entry name" value="Znf/thioredoxin_put"/>
</dbReference>